<protein>
    <submittedName>
        <fullName evidence="3">PIR Superfamily Protein</fullName>
    </submittedName>
</protein>
<evidence type="ECO:0000313" key="3">
    <source>
        <dbReference type="EMBL" id="SBT56702.1"/>
    </source>
</evidence>
<dbReference type="Pfam" id="PF05795">
    <property type="entry name" value="Plasmodium_Vir"/>
    <property type="match status" value="1"/>
</dbReference>
<dbReference type="EMBL" id="FLRD01000870">
    <property type="protein sequence ID" value="SBT55757.1"/>
    <property type="molecule type" value="Genomic_DNA"/>
</dbReference>
<dbReference type="AlphaFoldDB" id="A0A1A9AKU0"/>
<reference evidence="3" key="2">
    <citation type="submission" date="2016-05" db="EMBL/GenBank/DDBJ databases">
        <authorList>
            <person name="Lavstsen T."/>
            <person name="Jespersen J.S."/>
        </authorList>
    </citation>
    <scope>NUCLEOTIDE SEQUENCE [LARGE SCALE GENOMIC DNA]</scope>
</reference>
<reference evidence="5" key="3">
    <citation type="submission" date="2016-05" db="EMBL/GenBank/DDBJ databases">
        <authorList>
            <person name="Naeem R."/>
        </authorList>
    </citation>
    <scope>NUCLEOTIDE SEQUENCE [LARGE SCALE GENOMIC DNA]</scope>
</reference>
<dbReference type="EMBL" id="FLRE01001490">
    <property type="protein sequence ID" value="SBT56702.1"/>
    <property type="molecule type" value="Genomic_DNA"/>
</dbReference>
<feature type="compositionally biased region" description="Polar residues" evidence="1">
    <location>
        <begin position="219"/>
        <end position="230"/>
    </location>
</feature>
<feature type="region of interest" description="Disordered" evidence="1">
    <location>
        <begin position="215"/>
        <end position="259"/>
    </location>
</feature>
<reference evidence="4" key="1">
    <citation type="submission" date="2016-05" db="EMBL/GenBank/DDBJ databases">
        <authorList>
            <person name="Naeem Raeece"/>
        </authorList>
    </citation>
    <scope>NUCLEOTIDE SEQUENCE [LARGE SCALE GENOMIC DNA]</scope>
</reference>
<accession>A0A1A9AKU0</accession>
<dbReference type="Proteomes" id="UP000078550">
    <property type="component" value="Unassembled WGS sequence"/>
</dbReference>
<evidence type="ECO:0000313" key="4">
    <source>
        <dbReference type="Proteomes" id="UP000078550"/>
    </source>
</evidence>
<evidence type="ECO:0000313" key="5">
    <source>
        <dbReference type="Proteomes" id="UP000078555"/>
    </source>
</evidence>
<gene>
    <name evidence="2" type="ORF">POVWA1_072000</name>
    <name evidence="3" type="ORF">POVWA2_074740</name>
</gene>
<evidence type="ECO:0000256" key="1">
    <source>
        <dbReference type="SAM" id="MobiDB-lite"/>
    </source>
</evidence>
<dbReference type="InterPro" id="IPR008780">
    <property type="entry name" value="Plasmodium_Vir"/>
</dbReference>
<organism evidence="3 4">
    <name type="scientific">Plasmodium ovale wallikeri</name>
    <dbReference type="NCBI Taxonomy" id="864142"/>
    <lineage>
        <taxon>Eukaryota</taxon>
        <taxon>Sar</taxon>
        <taxon>Alveolata</taxon>
        <taxon>Apicomplexa</taxon>
        <taxon>Aconoidasida</taxon>
        <taxon>Haemosporida</taxon>
        <taxon>Plasmodiidae</taxon>
        <taxon>Plasmodium</taxon>
        <taxon>Plasmodium (Plasmodium)</taxon>
    </lineage>
</organism>
<proteinExistence type="predicted"/>
<name>A0A1A9AKU0_PLAOA</name>
<dbReference type="Proteomes" id="UP000078555">
    <property type="component" value="Unassembled WGS sequence"/>
</dbReference>
<evidence type="ECO:0000313" key="2">
    <source>
        <dbReference type="EMBL" id="SBT55757.1"/>
    </source>
</evidence>
<sequence>MAVEDSEITSLHSNVIYYKLDKASKVDLPEDDDYWNVFMKKSNIQYSRNSTAILKVFYYIAKLDSNQIFYLERWNYLYFWLGLKLLENSENSVFKQVMSALHTVRSSNVENSDKYNDDMFKIDTEQFMNLKKIYDYLQNYTSIKARINYPGAPCSASYKDYVTKTYNFYIGEKRKCVQNDTDDYCKVVNRFIGEYENDLKELTCTGNVSPETAAAEDLQYSTSEGSSTVYGGQGARSPLGQKGESLGMSHPGGDLSPSSVSTNALSTVFPLLGTASVAFIFLKFTPLGSRLHSSIFGKQIIQSNEEEAQEILENSYEFPQTNIEDTAHHIAYHSM</sequence>
<keyword evidence="5" id="KW-1185">Reference proteome</keyword>